<feature type="active site" description="Proton acceptor" evidence="4">
    <location>
        <position position="203"/>
    </location>
</feature>
<dbReference type="GO" id="GO:0016787">
    <property type="term" value="F:hydrolase activity"/>
    <property type="evidence" value="ECO:0007669"/>
    <property type="project" value="UniProtKB-UniRule"/>
</dbReference>
<organism evidence="6 7">
    <name type="scientific">Rhodopila globiformis</name>
    <name type="common">Rhodopseudomonas globiformis</name>
    <dbReference type="NCBI Taxonomy" id="1071"/>
    <lineage>
        <taxon>Bacteria</taxon>
        <taxon>Pseudomonadati</taxon>
        <taxon>Pseudomonadota</taxon>
        <taxon>Alphaproteobacteria</taxon>
        <taxon>Acetobacterales</taxon>
        <taxon>Acetobacteraceae</taxon>
        <taxon>Rhodopila</taxon>
    </lineage>
</organism>
<keyword evidence="7" id="KW-1185">Reference proteome</keyword>
<dbReference type="Proteomes" id="UP000239724">
    <property type="component" value="Unassembled WGS sequence"/>
</dbReference>
<accession>A0A2S6NH21</accession>
<dbReference type="Pfam" id="PF01734">
    <property type="entry name" value="Patatin"/>
    <property type="match status" value="1"/>
</dbReference>
<evidence type="ECO:0000259" key="5">
    <source>
        <dbReference type="PROSITE" id="PS51635"/>
    </source>
</evidence>
<dbReference type="InterPro" id="IPR002641">
    <property type="entry name" value="PNPLA_dom"/>
</dbReference>
<dbReference type="InterPro" id="IPR016035">
    <property type="entry name" value="Acyl_Trfase/lysoPLipase"/>
</dbReference>
<feature type="short sequence motif" description="DGA/G" evidence="4">
    <location>
        <begin position="203"/>
        <end position="205"/>
    </location>
</feature>
<evidence type="ECO:0000256" key="2">
    <source>
        <dbReference type="ARBA" id="ARBA00022963"/>
    </source>
</evidence>
<feature type="short sequence motif" description="GXSXG" evidence="4">
    <location>
        <begin position="50"/>
        <end position="54"/>
    </location>
</feature>
<protein>
    <submittedName>
        <fullName evidence="6">Alpha/beta hydrolase</fullName>
    </submittedName>
</protein>
<feature type="short sequence motif" description="GXGXXG" evidence="4">
    <location>
        <begin position="22"/>
        <end position="27"/>
    </location>
</feature>
<feature type="active site" description="Nucleophile" evidence="4">
    <location>
        <position position="52"/>
    </location>
</feature>
<proteinExistence type="predicted"/>
<evidence type="ECO:0000256" key="1">
    <source>
        <dbReference type="ARBA" id="ARBA00022801"/>
    </source>
</evidence>
<dbReference type="GO" id="GO:0016042">
    <property type="term" value="P:lipid catabolic process"/>
    <property type="evidence" value="ECO:0007669"/>
    <property type="project" value="UniProtKB-UniRule"/>
</dbReference>
<dbReference type="PANTHER" id="PTHR14226:SF78">
    <property type="entry name" value="SLR0060 PROTEIN"/>
    <property type="match status" value="1"/>
</dbReference>
<dbReference type="PROSITE" id="PS51635">
    <property type="entry name" value="PNPLA"/>
    <property type="match status" value="1"/>
</dbReference>
<name>A0A2S6NH21_RHOGL</name>
<dbReference type="InterPro" id="IPR050301">
    <property type="entry name" value="NTE"/>
</dbReference>
<feature type="domain" description="PNPLA" evidence="5">
    <location>
        <begin position="18"/>
        <end position="216"/>
    </location>
</feature>
<keyword evidence="2 4" id="KW-0442">Lipid degradation</keyword>
<dbReference type="AlphaFoldDB" id="A0A2S6NH21"/>
<evidence type="ECO:0000313" key="7">
    <source>
        <dbReference type="Proteomes" id="UP000239724"/>
    </source>
</evidence>
<keyword evidence="3 4" id="KW-0443">Lipid metabolism</keyword>
<dbReference type="EMBL" id="NHRY01000136">
    <property type="protein sequence ID" value="PPQ33907.1"/>
    <property type="molecule type" value="Genomic_DNA"/>
</dbReference>
<evidence type="ECO:0000313" key="6">
    <source>
        <dbReference type="EMBL" id="PPQ33907.1"/>
    </source>
</evidence>
<comment type="caution">
    <text evidence="6">The sequence shown here is derived from an EMBL/GenBank/DDBJ whole genome shotgun (WGS) entry which is preliminary data.</text>
</comment>
<dbReference type="Gene3D" id="3.40.1090.10">
    <property type="entry name" value="Cytosolic phospholipase A2 catalytic domain"/>
    <property type="match status" value="2"/>
</dbReference>
<evidence type="ECO:0000256" key="4">
    <source>
        <dbReference type="PROSITE-ProRule" id="PRU01161"/>
    </source>
</evidence>
<dbReference type="OrthoDB" id="9807112at2"/>
<sequence>MRNETESNRMRKPVLIDLALQGGGSHGAFTWGVLDRLLEEPWLRIDGISGTSAGAMNAAVLVDGHAEGGAEGARRALHRFWNQVGMAATFSPFRRSMLDMLLGRWSLDHSPAYLTIDLMGRIFSPYDLNPMGQNPLSGILTEIVDFRRLKSAPIKLFVTATNVHTGRGRVFRNAEVTPDVLLASACLPTMFQAVQIDGESYWDGGFAGNPTMTPLVRECESQDTILVQINPIERPETPRSARGILNRINEVAFNAVLLKELRLMALMRRVPPSDSPELAMLAAMRIHRIASGALAELGSSSKLNAEWDFLTMLRDEGRNAADTFLKVHGADLGVRATFDLEPLLQGL</sequence>
<reference evidence="6 7" key="1">
    <citation type="journal article" date="2018" name="Arch. Microbiol.">
        <title>New insights into the metabolic potential of the phototrophic purple bacterium Rhodopila globiformis DSM 161(T) from its draft genome sequence and evidence for a vanadium-dependent nitrogenase.</title>
        <authorList>
            <person name="Imhoff J.F."/>
            <person name="Rahn T."/>
            <person name="Kunzel S."/>
            <person name="Neulinger S.C."/>
        </authorList>
    </citation>
    <scope>NUCLEOTIDE SEQUENCE [LARGE SCALE GENOMIC DNA]</scope>
    <source>
        <strain evidence="6 7">DSM 161</strain>
    </source>
</reference>
<keyword evidence="1 4" id="KW-0378">Hydrolase</keyword>
<dbReference type="PANTHER" id="PTHR14226">
    <property type="entry name" value="NEUROPATHY TARGET ESTERASE/SWISS CHEESE D.MELANOGASTER"/>
    <property type="match status" value="1"/>
</dbReference>
<evidence type="ECO:0000256" key="3">
    <source>
        <dbReference type="ARBA" id="ARBA00023098"/>
    </source>
</evidence>
<gene>
    <name evidence="6" type="ORF">CCS01_13260</name>
</gene>
<dbReference type="SUPFAM" id="SSF52151">
    <property type="entry name" value="FabD/lysophospholipase-like"/>
    <property type="match status" value="1"/>
</dbReference>